<dbReference type="Pfam" id="PF11241">
    <property type="entry name" value="DUF3043"/>
    <property type="match status" value="1"/>
</dbReference>
<dbReference type="Proteomes" id="UP000823823">
    <property type="component" value="Unassembled WGS sequence"/>
</dbReference>
<feature type="region of interest" description="Disordered" evidence="1">
    <location>
        <begin position="1"/>
        <end position="82"/>
    </location>
</feature>
<keyword evidence="2" id="KW-1133">Transmembrane helix</keyword>
<feature type="compositionally biased region" description="Basic and acidic residues" evidence="1">
    <location>
        <begin position="31"/>
        <end position="65"/>
    </location>
</feature>
<evidence type="ECO:0000256" key="2">
    <source>
        <dbReference type="SAM" id="Phobius"/>
    </source>
</evidence>
<dbReference type="InterPro" id="IPR021403">
    <property type="entry name" value="DUF3043"/>
</dbReference>
<proteinExistence type="predicted"/>
<organism evidence="3 4">
    <name type="scientific">Candidatus Brachybacterium merdavium</name>
    <dbReference type="NCBI Taxonomy" id="2838513"/>
    <lineage>
        <taxon>Bacteria</taxon>
        <taxon>Bacillati</taxon>
        <taxon>Actinomycetota</taxon>
        <taxon>Actinomycetes</taxon>
        <taxon>Micrococcales</taxon>
        <taxon>Dermabacteraceae</taxon>
        <taxon>Brachybacterium</taxon>
    </lineage>
</organism>
<dbReference type="AlphaFoldDB" id="A0A9D2LFZ6"/>
<comment type="caution">
    <text evidence="3">The sequence shown here is derived from an EMBL/GenBank/DDBJ whole genome shotgun (WGS) entry which is preliminary data.</text>
</comment>
<name>A0A9D2LFZ6_9MICO</name>
<reference evidence="3" key="1">
    <citation type="journal article" date="2021" name="PeerJ">
        <title>Extensive microbial diversity within the chicken gut microbiome revealed by metagenomics and culture.</title>
        <authorList>
            <person name="Gilroy R."/>
            <person name="Ravi A."/>
            <person name="Getino M."/>
            <person name="Pursley I."/>
            <person name="Horton D.L."/>
            <person name="Alikhan N.F."/>
            <person name="Baker D."/>
            <person name="Gharbi K."/>
            <person name="Hall N."/>
            <person name="Watson M."/>
            <person name="Adriaenssens E.M."/>
            <person name="Foster-Nyarko E."/>
            <person name="Jarju S."/>
            <person name="Secka A."/>
            <person name="Antonio M."/>
            <person name="Oren A."/>
            <person name="Chaudhuri R.R."/>
            <person name="La Ragione R."/>
            <person name="Hildebrand F."/>
            <person name="Pallen M.J."/>
        </authorList>
    </citation>
    <scope>NUCLEOTIDE SEQUENCE</scope>
    <source>
        <strain evidence="3">ChiHjej13B12-24818</strain>
    </source>
</reference>
<feature type="transmembrane region" description="Helical" evidence="2">
    <location>
        <begin position="127"/>
        <end position="151"/>
    </location>
</feature>
<evidence type="ECO:0000313" key="3">
    <source>
        <dbReference type="EMBL" id="HJB11611.1"/>
    </source>
</evidence>
<dbReference type="EMBL" id="DWZH01000107">
    <property type="protein sequence ID" value="HJB11611.1"/>
    <property type="molecule type" value="Genomic_DNA"/>
</dbReference>
<keyword evidence="2" id="KW-0812">Transmembrane</keyword>
<reference evidence="3" key="2">
    <citation type="submission" date="2021-04" db="EMBL/GenBank/DDBJ databases">
        <authorList>
            <person name="Gilroy R."/>
        </authorList>
    </citation>
    <scope>NUCLEOTIDE SEQUENCE</scope>
    <source>
        <strain evidence="3">ChiHjej13B12-24818</strain>
    </source>
</reference>
<gene>
    <name evidence="3" type="ORF">H9786_14025</name>
</gene>
<sequence length="199" mass="23137">MIFRKSQRHDVPDLDTSQPARPGSKGRPTRTRKEAEAARRRPLVVDDRKEARRRDRERASRERAEAQQALMTGDESKMPLQHRGRERRLVRDLVDSRRNVAEYFFPIALIFMLVALVMPLIRPNLYMAMSTGMIIVLWGGIALCVIDSLVLRRRLRAQLNEEYGEVGRGLVGYGIMRAIQIRRFRLPRAQIKHGESPRR</sequence>
<keyword evidence="2" id="KW-0472">Membrane</keyword>
<evidence type="ECO:0000256" key="1">
    <source>
        <dbReference type="SAM" id="MobiDB-lite"/>
    </source>
</evidence>
<protein>
    <submittedName>
        <fullName evidence="3">DUF3043 domain-containing protein</fullName>
    </submittedName>
</protein>
<accession>A0A9D2LFZ6</accession>
<evidence type="ECO:0000313" key="4">
    <source>
        <dbReference type="Proteomes" id="UP000823823"/>
    </source>
</evidence>
<feature type="transmembrane region" description="Helical" evidence="2">
    <location>
        <begin position="103"/>
        <end position="121"/>
    </location>
</feature>